<name>A0A401U6E3_9BACT</name>
<keyword evidence="3" id="KW-1185">Reference proteome</keyword>
<dbReference type="Pfam" id="PF13590">
    <property type="entry name" value="DUF4136"/>
    <property type="match status" value="1"/>
</dbReference>
<evidence type="ECO:0000259" key="1">
    <source>
        <dbReference type="Pfam" id="PF13590"/>
    </source>
</evidence>
<dbReference type="EMBL" id="BHXQ01000001">
    <property type="protein sequence ID" value="GCC50366.1"/>
    <property type="molecule type" value="Genomic_DNA"/>
</dbReference>
<comment type="caution">
    <text evidence="2">The sequence shown here is derived from an EMBL/GenBank/DDBJ whole genome shotgun (WGS) entry which is preliminary data.</text>
</comment>
<protein>
    <submittedName>
        <fullName evidence="2">DUF4136 domain-containing protein</fullName>
    </submittedName>
</protein>
<sequence length="200" mass="23222">MLGCYPEEPTYVDELDIVYTNYNPAFDFKGVNTFALPEHVIKIDDSTFFNHNGNTEPEFVSDLYANIILNTIRNNMIALGWTEVNKNSNPDVILLISVSTTTTIYYYYDWYYWNWWYPGWDQGWGWYYPGYYNPVYAGGYRSGTLLIQMTEDVNTMVDKNVSVPWVVVINGLLEGNPTSIESRLSNTINQAFKQSPYLQQ</sequence>
<proteinExistence type="predicted"/>
<dbReference type="Gene3D" id="3.30.160.670">
    <property type="match status" value="1"/>
</dbReference>
<gene>
    <name evidence="2" type="ORF">SanaruYs_05810</name>
</gene>
<organism evidence="2 3">
    <name type="scientific">Chryseotalea sanaruensis</name>
    <dbReference type="NCBI Taxonomy" id="2482724"/>
    <lineage>
        <taxon>Bacteria</taxon>
        <taxon>Pseudomonadati</taxon>
        <taxon>Bacteroidota</taxon>
        <taxon>Cytophagia</taxon>
        <taxon>Cytophagales</taxon>
        <taxon>Chryseotaleaceae</taxon>
        <taxon>Chryseotalea</taxon>
    </lineage>
</organism>
<dbReference type="Proteomes" id="UP000288227">
    <property type="component" value="Unassembled WGS sequence"/>
</dbReference>
<accession>A0A401U6E3</accession>
<evidence type="ECO:0000313" key="3">
    <source>
        <dbReference type="Proteomes" id="UP000288227"/>
    </source>
</evidence>
<feature type="domain" description="DUF4136" evidence="1">
    <location>
        <begin position="18"/>
        <end position="197"/>
    </location>
</feature>
<dbReference type="InterPro" id="IPR025411">
    <property type="entry name" value="DUF4136"/>
</dbReference>
<reference evidence="2 3" key="1">
    <citation type="submission" date="2018-11" db="EMBL/GenBank/DDBJ databases">
        <title>Chryseotalea sanarue gen. nov., sp., nov., a member of the family Cytophagaceae, isolated from a brackish lake in Hamamatsu Japan.</title>
        <authorList>
            <person name="Maejima Y."/>
            <person name="Iino T."/>
            <person name="Muraguchi Y."/>
            <person name="Fukuda K."/>
            <person name="Ohkuma M."/>
            <person name="Moriuchi R."/>
            <person name="Dohra H."/>
            <person name="Kimbara K."/>
            <person name="Shintani M."/>
        </authorList>
    </citation>
    <scope>NUCLEOTIDE SEQUENCE [LARGE SCALE GENOMIC DNA]</scope>
    <source>
        <strain evidence="2 3">Ys</strain>
    </source>
</reference>
<evidence type="ECO:0000313" key="2">
    <source>
        <dbReference type="EMBL" id="GCC50366.1"/>
    </source>
</evidence>
<dbReference type="AlphaFoldDB" id="A0A401U6E3"/>